<organism evidence="1 2">
    <name type="scientific">Pseudonocardia alni</name>
    <name type="common">Amycolata alni</name>
    <dbReference type="NCBI Taxonomy" id="33907"/>
    <lineage>
        <taxon>Bacteria</taxon>
        <taxon>Bacillati</taxon>
        <taxon>Actinomycetota</taxon>
        <taxon>Actinomycetes</taxon>
        <taxon>Pseudonocardiales</taxon>
        <taxon>Pseudonocardiaceae</taxon>
        <taxon>Pseudonocardia</taxon>
    </lineage>
</organism>
<dbReference type="RefSeq" id="WP_179762697.1">
    <property type="nucleotide sequence ID" value="NZ_BAAAJZ010000011.1"/>
</dbReference>
<name>A0A852WIT8_PSEA5</name>
<dbReference type="GeneID" id="98055162"/>
<sequence>MILKPGARLWSPDSSTAVVVVRPPTGDVAVTCGGAAMVDSEQPADGPPSGETVMGKRYSDPVSGLEVLCTRGGSGALAVDGRTMDMVGARALPASD</sequence>
<dbReference type="AlphaFoldDB" id="A0A852WIT8"/>
<comment type="caution">
    <text evidence="1">The sequence shown here is derived from an EMBL/GenBank/DDBJ whole genome shotgun (WGS) entry which is preliminary data.</text>
</comment>
<accession>A0A852WIT8</accession>
<reference evidence="1 2" key="1">
    <citation type="submission" date="2020-07" db="EMBL/GenBank/DDBJ databases">
        <title>Sequencing the genomes of 1000 actinobacteria strains.</title>
        <authorList>
            <person name="Klenk H.-P."/>
        </authorList>
    </citation>
    <scope>NUCLEOTIDE SEQUENCE [LARGE SCALE GENOMIC DNA]</scope>
    <source>
        <strain evidence="1 2">DSM 44749</strain>
    </source>
</reference>
<proteinExistence type="predicted"/>
<gene>
    <name evidence="1" type="ORF">HDA37_005527</name>
</gene>
<dbReference type="Proteomes" id="UP000549695">
    <property type="component" value="Unassembled WGS sequence"/>
</dbReference>
<evidence type="ECO:0000313" key="2">
    <source>
        <dbReference type="Proteomes" id="UP000549695"/>
    </source>
</evidence>
<evidence type="ECO:0000313" key="1">
    <source>
        <dbReference type="EMBL" id="NYG05242.1"/>
    </source>
</evidence>
<protein>
    <submittedName>
        <fullName evidence="1">Uncharacterized protein</fullName>
    </submittedName>
</protein>
<keyword evidence="2" id="KW-1185">Reference proteome</keyword>
<dbReference type="EMBL" id="JACCCZ010000001">
    <property type="protein sequence ID" value="NYG05242.1"/>
    <property type="molecule type" value="Genomic_DNA"/>
</dbReference>